<dbReference type="Pfam" id="PF13280">
    <property type="entry name" value="WYL"/>
    <property type="match status" value="1"/>
</dbReference>
<feature type="domain" description="WYL" evidence="1">
    <location>
        <begin position="116"/>
        <end position="185"/>
    </location>
</feature>
<dbReference type="AlphaFoldDB" id="A0A1V3U592"/>
<dbReference type="PANTHER" id="PTHR34580">
    <property type="match status" value="1"/>
</dbReference>
<keyword evidence="3" id="KW-1185">Reference proteome</keyword>
<dbReference type="STRING" id="238.BBD35_01490"/>
<dbReference type="Proteomes" id="UP000188947">
    <property type="component" value="Unassembled WGS sequence"/>
</dbReference>
<dbReference type="RefSeq" id="WP_069215606.1">
    <property type="nucleotide sequence ID" value="NZ_CP016378.1"/>
</dbReference>
<evidence type="ECO:0000313" key="3">
    <source>
        <dbReference type="Proteomes" id="UP000188947"/>
    </source>
</evidence>
<dbReference type="InterPro" id="IPR026881">
    <property type="entry name" value="WYL_dom"/>
</dbReference>
<dbReference type="PROSITE" id="PS52050">
    <property type="entry name" value="WYL"/>
    <property type="match status" value="1"/>
</dbReference>
<organism evidence="2 3">
    <name type="scientific">Elizabethkingia meningoseptica</name>
    <name type="common">Chryseobacterium meningosepticum</name>
    <dbReference type="NCBI Taxonomy" id="238"/>
    <lineage>
        <taxon>Bacteria</taxon>
        <taxon>Pseudomonadati</taxon>
        <taxon>Bacteroidota</taxon>
        <taxon>Flavobacteriia</taxon>
        <taxon>Flavobacteriales</taxon>
        <taxon>Weeksellaceae</taxon>
        <taxon>Elizabethkingia</taxon>
    </lineage>
</organism>
<proteinExistence type="predicted"/>
<gene>
    <name evidence="2" type="ORF">BMF97_02625</name>
</gene>
<dbReference type="EMBL" id="MPOG01000001">
    <property type="protein sequence ID" value="OOH98208.1"/>
    <property type="molecule type" value="Genomic_DNA"/>
</dbReference>
<sequence>MAKREQMLRMKLIEEFIRRKKGASFLDIHYFLSEKFREKDLELSFTERTFQRDKKLINEISGKEIRYNKARNIYYLEESAEEDIFDTILLMEAYRETEGNADIMLFEKRKSRGLHNLQELVQAIKLHKCVNFHYRKFNDDKGEKKTVQPYALKEFRNRWYLLGNEAGAKTFFIKTYGLDRMTDLQQTAAGFHKVDCDVEAAFEHSFGIISSLGKEPENIILSMDAVQGNFLKALPIHHSQKIILDNSKEVRIGLSLVPTYDFIQELLTLTGLVKILEPESLKIKMNELLKKDF</sequence>
<reference evidence="2 3" key="1">
    <citation type="submission" date="2016-11" db="EMBL/GenBank/DDBJ databases">
        <title>Genome sequence and comparative genomic analysis of clinical strain Elizabethkingia meningoseptica 61421 PRCM.</title>
        <authorList>
            <person name="Wang M."/>
            <person name="Hu S."/>
            <person name="Cao L."/>
            <person name="Jiang T."/>
            <person name="Zhou Y."/>
            <person name="Ming D."/>
        </authorList>
    </citation>
    <scope>NUCLEOTIDE SEQUENCE [LARGE SCALE GENOMIC DNA]</scope>
    <source>
        <strain evidence="2 3">61421 PRCM</strain>
    </source>
</reference>
<accession>A0A1V3U592</accession>
<dbReference type="PANTHER" id="PTHR34580:SF9">
    <property type="entry name" value="SLL5097 PROTEIN"/>
    <property type="match status" value="1"/>
</dbReference>
<name>A0A1V3U592_ELIME</name>
<protein>
    <submittedName>
        <fullName evidence="2">WYL domain-containing protein</fullName>
    </submittedName>
</protein>
<comment type="caution">
    <text evidence="2">The sequence shown here is derived from an EMBL/GenBank/DDBJ whole genome shotgun (WGS) entry which is preliminary data.</text>
</comment>
<dbReference type="eggNOG" id="COG2378">
    <property type="taxonomic scope" value="Bacteria"/>
</dbReference>
<dbReference type="InterPro" id="IPR051534">
    <property type="entry name" value="CBASS_pafABC_assoc_protein"/>
</dbReference>
<evidence type="ECO:0000313" key="2">
    <source>
        <dbReference type="EMBL" id="OOH98208.1"/>
    </source>
</evidence>
<dbReference type="OrthoDB" id="43316at2"/>
<evidence type="ECO:0000259" key="1">
    <source>
        <dbReference type="Pfam" id="PF13280"/>
    </source>
</evidence>